<gene>
    <name evidence="1" type="ORF">EHO51_03670</name>
</gene>
<dbReference type="EMBL" id="CP034086">
    <property type="protein sequence ID" value="AZG75906.1"/>
    <property type="molecule type" value="Genomic_DNA"/>
</dbReference>
<proteinExistence type="predicted"/>
<dbReference type="Proteomes" id="UP000273982">
    <property type="component" value="Chromosome"/>
</dbReference>
<evidence type="ECO:0000313" key="2">
    <source>
        <dbReference type="Proteomes" id="UP000273982"/>
    </source>
</evidence>
<dbReference type="AlphaFoldDB" id="A0A3G8M1U3"/>
<dbReference type="KEGG" id="mros:EHO51_03670"/>
<dbReference type="RefSeq" id="WP_124737751.1">
    <property type="nucleotide sequence ID" value="NZ_CP034086.1"/>
</dbReference>
<evidence type="ECO:0000313" key="1">
    <source>
        <dbReference type="EMBL" id="AZG75906.1"/>
    </source>
</evidence>
<reference evidence="1 2" key="1">
    <citation type="submission" date="2018-11" db="EMBL/GenBank/DDBJ databases">
        <title>Genome squencing of methanotrophic bacteria isolated from alkaline groundwater in Korea.</title>
        <authorList>
            <person name="Nguyen L.N."/>
        </authorList>
    </citation>
    <scope>NUCLEOTIDE SEQUENCE [LARGE SCALE GENOMIC DNA]</scope>
    <source>
        <strain evidence="1 2">GW6</strain>
    </source>
</reference>
<organism evidence="1 2">
    <name type="scientific">Methylocystis rosea</name>
    <dbReference type="NCBI Taxonomy" id="173366"/>
    <lineage>
        <taxon>Bacteria</taxon>
        <taxon>Pseudomonadati</taxon>
        <taxon>Pseudomonadota</taxon>
        <taxon>Alphaproteobacteria</taxon>
        <taxon>Hyphomicrobiales</taxon>
        <taxon>Methylocystaceae</taxon>
        <taxon>Methylocystis</taxon>
    </lineage>
</organism>
<name>A0A3G8M1U3_9HYPH</name>
<sequence length="99" mass="10575">MILAALASADRSKLYALGEQLHRAAALGERRWAAFPTVRSHVGELMASLRPGCEAADVEAIARRLVGTVDYREGGDAAIELAYVEVLAHGARWSAEALS</sequence>
<accession>A0A3G8M1U3</accession>
<protein>
    <submittedName>
        <fullName evidence="1">Uncharacterized protein</fullName>
    </submittedName>
</protein>